<name>A0A543CD12_9ACTN</name>
<evidence type="ECO:0000313" key="3">
    <source>
        <dbReference type="Proteomes" id="UP000316096"/>
    </source>
</evidence>
<keyword evidence="3" id="KW-1185">Reference proteome</keyword>
<evidence type="ECO:0000313" key="2">
    <source>
        <dbReference type="EMBL" id="TQL94897.1"/>
    </source>
</evidence>
<comment type="caution">
    <text evidence="2">The sequence shown here is derived from an EMBL/GenBank/DDBJ whole genome shotgun (WGS) entry which is preliminary data.</text>
</comment>
<reference evidence="2 3" key="1">
    <citation type="submission" date="2019-06" db="EMBL/GenBank/DDBJ databases">
        <title>Sequencing the genomes of 1000 actinobacteria strains.</title>
        <authorList>
            <person name="Klenk H.-P."/>
        </authorList>
    </citation>
    <scope>NUCLEOTIDE SEQUENCE [LARGE SCALE GENOMIC DNA]</scope>
    <source>
        <strain evidence="2 3">DSM 102200</strain>
    </source>
</reference>
<evidence type="ECO:0008006" key="4">
    <source>
        <dbReference type="Google" id="ProtNLM"/>
    </source>
</evidence>
<evidence type="ECO:0000256" key="1">
    <source>
        <dbReference type="SAM" id="MobiDB-lite"/>
    </source>
</evidence>
<dbReference type="RefSeq" id="WP_141952597.1">
    <property type="nucleotide sequence ID" value="NZ_VFOZ01000001.1"/>
</dbReference>
<proteinExistence type="predicted"/>
<organism evidence="2 3">
    <name type="scientific">Actinoallomurus bryophytorum</name>
    <dbReference type="NCBI Taxonomy" id="1490222"/>
    <lineage>
        <taxon>Bacteria</taxon>
        <taxon>Bacillati</taxon>
        <taxon>Actinomycetota</taxon>
        <taxon>Actinomycetes</taxon>
        <taxon>Streptosporangiales</taxon>
        <taxon>Thermomonosporaceae</taxon>
        <taxon>Actinoallomurus</taxon>
    </lineage>
</organism>
<sequence length="306" mass="32565">MRRGVAIACALVLALAGCKTEVPGGHSAATPNGGPPPGGWPQPVNGQLTTQMCGLLTDADYAKYGHERLPMVSEKRVDNEPNAVDCLYTVNDELALNLQPTAEAAKLTYDAGLRNHKKQLAEDGRPTVLAENVVPGSDQSWFDYWTLGTAGSKYTEYQISVRRGSLIVGVTLSGLKGKKEQDPRVLLSGLAGLVLQRIPAVGRADTGKTQKARFSVVGPGRAKQIIYNDPTTSKTVTLKNVKLPWHVEKPLVTLGNPMVMFTLNATSGSPMAALGCSISVDGQTVVVEQPRIGAFASCIQSYTPPK</sequence>
<dbReference type="EMBL" id="VFOZ01000001">
    <property type="protein sequence ID" value="TQL94897.1"/>
    <property type="molecule type" value="Genomic_DNA"/>
</dbReference>
<dbReference type="OrthoDB" id="3475076at2"/>
<feature type="region of interest" description="Disordered" evidence="1">
    <location>
        <begin position="24"/>
        <end position="45"/>
    </location>
</feature>
<protein>
    <recommendedName>
        <fullName evidence="4">Lipoprotein</fullName>
    </recommendedName>
</protein>
<accession>A0A543CD12</accession>
<dbReference type="Gene3D" id="2.60.40.2880">
    <property type="entry name" value="MmpS1-5, C-terminal soluble domain"/>
    <property type="match status" value="1"/>
</dbReference>
<dbReference type="InterPro" id="IPR038468">
    <property type="entry name" value="MmpS_C"/>
</dbReference>
<gene>
    <name evidence="2" type="ORF">FB559_0383</name>
</gene>
<dbReference type="PROSITE" id="PS51257">
    <property type="entry name" value="PROKAR_LIPOPROTEIN"/>
    <property type="match status" value="1"/>
</dbReference>
<dbReference type="Proteomes" id="UP000316096">
    <property type="component" value="Unassembled WGS sequence"/>
</dbReference>
<dbReference type="AlphaFoldDB" id="A0A543CD12"/>